<comment type="subunit">
    <text evidence="2">Component of the lipopolysaccharide transport and assembly complex. Interacts with LptE and LptA.</text>
</comment>
<feature type="compositionally biased region" description="Polar residues" evidence="3">
    <location>
        <begin position="95"/>
        <end position="105"/>
    </location>
</feature>
<comment type="function">
    <text evidence="2">Together with LptE, is involved in the assembly of lipopolysaccharide (LPS) at the surface of the outer membrane.</text>
</comment>
<comment type="subcellular location">
    <subcellularLocation>
        <location evidence="2">Cell outer membrane</location>
    </subcellularLocation>
</comment>
<dbReference type="EMBL" id="QFPO01000014">
    <property type="protein sequence ID" value="PZQ12032.1"/>
    <property type="molecule type" value="Genomic_DNA"/>
</dbReference>
<evidence type="ECO:0000256" key="2">
    <source>
        <dbReference type="HAMAP-Rule" id="MF_01411"/>
    </source>
</evidence>
<sequence precursor="true">MKTVSVPTTRSVLFRAHPLALAVAFALPAAAQPPDAAPDAVPSAISAATPSCPIGAISCAPRKADWSLCKPGDLFDFYVPDLPREGDRDAAPTDITAQNSRSTDGNRFELQGQARVQQHDQLIRADAFSYERDSTAWTAEGHVRYQDRSLLLSADRGSGRTEPSQSTLENVRYQLIDARGNGVAATATMPDQTHAHLTGSTFTTCDLDAPQWHFAVRDLTLDQDEGVGRGRDVTFHIGDVPVFWLPYARFPLDDRRVSGFLYPTIGYSNQRGFDLTLPYYLNLAPNYDATLYPRLMTHRGLMLGGEFRYLTAGSNGELDFTYLPDDRDADRDRGLFHWRNATVFNANWGAAIDLNHASDDRYFEDFGRSLNMAATSLLPSSAYLNGRGTWWNASFGADRYQITDPELPGIAEPYRRLPRATFEGEKALFGGLDWGVKSEFVAFSKDDALDGQRLDLYPYLAYPIERAGWFVRPEIGYRYTTYDLDRSDNDTPDRGVPIYSLDAGLVFERGFTLGDHAWTQTLEPRLYYLRVPYRNQDDIPVFDTQIVPFTFGQMFRTNSFVGADRQADANNLTLALTTRVLDDATGDERLSASIGQIRYFDEQRVQLPGVAPTDWNGSAYVGNLTLSLNPRWRLTVDQQWNPNSDRTDLSAVGVQHRFGAEGVLNLSYRFRRGFIEQADASALIPIGTNWRIVARNNYSLNESKTLERFVGLERDSCCTAWRVIAREWVRNVEGELDKALFFEIEFKGVGAFGQRSEDFLTRAVRGYQSRW</sequence>
<comment type="similarity">
    <text evidence="2">Belongs to the LptD family.</text>
</comment>
<evidence type="ECO:0000313" key="6">
    <source>
        <dbReference type="Proteomes" id="UP000249046"/>
    </source>
</evidence>
<keyword evidence="1 2" id="KW-0998">Cell outer membrane</keyword>
<protein>
    <recommendedName>
        <fullName evidence="2">LPS-assembly protein LptD</fullName>
    </recommendedName>
</protein>
<comment type="caution">
    <text evidence="5">The sequence shown here is derived from an EMBL/GenBank/DDBJ whole genome shotgun (WGS) entry which is preliminary data.</text>
</comment>
<evidence type="ECO:0000256" key="3">
    <source>
        <dbReference type="SAM" id="MobiDB-lite"/>
    </source>
</evidence>
<feature type="chain" id="PRO_5016184532" description="LPS-assembly protein LptD" evidence="2">
    <location>
        <begin position="32"/>
        <end position="771"/>
    </location>
</feature>
<evidence type="ECO:0000259" key="4">
    <source>
        <dbReference type="Pfam" id="PF04453"/>
    </source>
</evidence>
<reference evidence="5 6" key="1">
    <citation type="submission" date="2017-08" db="EMBL/GenBank/DDBJ databases">
        <title>Infants hospitalized years apart are colonized by the same room-sourced microbial strains.</title>
        <authorList>
            <person name="Brooks B."/>
            <person name="Olm M.R."/>
            <person name="Firek B.A."/>
            <person name="Baker R."/>
            <person name="Thomas B.C."/>
            <person name="Morowitz M.J."/>
            <person name="Banfield J.F."/>
        </authorList>
    </citation>
    <scope>NUCLEOTIDE SEQUENCE [LARGE SCALE GENOMIC DNA]</scope>
    <source>
        <strain evidence="5">S2_005_003_R2_42</strain>
    </source>
</reference>
<dbReference type="GO" id="GO:0015920">
    <property type="term" value="P:lipopolysaccharide transport"/>
    <property type="evidence" value="ECO:0007669"/>
    <property type="project" value="InterPro"/>
</dbReference>
<organism evidence="5 6">
    <name type="scientific">Rhodanobacter denitrificans</name>
    <dbReference type="NCBI Taxonomy" id="666685"/>
    <lineage>
        <taxon>Bacteria</taxon>
        <taxon>Pseudomonadati</taxon>
        <taxon>Pseudomonadota</taxon>
        <taxon>Gammaproteobacteria</taxon>
        <taxon>Lysobacterales</taxon>
        <taxon>Rhodanobacteraceae</taxon>
        <taxon>Rhodanobacter</taxon>
    </lineage>
</organism>
<feature type="signal peptide" evidence="2">
    <location>
        <begin position="1"/>
        <end position="31"/>
    </location>
</feature>
<dbReference type="PANTHER" id="PTHR30189">
    <property type="entry name" value="LPS-ASSEMBLY PROTEIN"/>
    <property type="match status" value="1"/>
</dbReference>
<dbReference type="InterPro" id="IPR007543">
    <property type="entry name" value="LptD_C"/>
</dbReference>
<accession>A0A2W5K3Y5</accession>
<proteinExistence type="inferred from homology"/>
<dbReference type="GO" id="GO:0009279">
    <property type="term" value="C:cell outer membrane"/>
    <property type="evidence" value="ECO:0007669"/>
    <property type="project" value="UniProtKB-SubCell"/>
</dbReference>
<comment type="caution">
    <text evidence="2">Lacks conserved residue(s) required for the propagation of feature annotation.</text>
</comment>
<dbReference type="AlphaFoldDB" id="A0A2W5K3Y5"/>
<dbReference type="HAMAP" id="MF_01411">
    <property type="entry name" value="LPS_assembly_LptD"/>
    <property type="match status" value="1"/>
</dbReference>
<dbReference type="Proteomes" id="UP000249046">
    <property type="component" value="Unassembled WGS sequence"/>
</dbReference>
<evidence type="ECO:0000313" key="5">
    <source>
        <dbReference type="EMBL" id="PZQ12032.1"/>
    </source>
</evidence>
<dbReference type="PANTHER" id="PTHR30189:SF1">
    <property type="entry name" value="LPS-ASSEMBLY PROTEIN LPTD"/>
    <property type="match status" value="1"/>
</dbReference>
<dbReference type="GO" id="GO:0043165">
    <property type="term" value="P:Gram-negative-bacterium-type cell outer membrane assembly"/>
    <property type="evidence" value="ECO:0007669"/>
    <property type="project" value="UniProtKB-UniRule"/>
</dbReference>
<dbReference type="InterPro" id="IPR050218">
    <property type="entry name" value="LptD"/>
</dbReference>
<gene>
    <name evidence="2" type="primary">lptD</name>
    <name evidence="5" type="ORF">DI564_13795</name>
</gene>
<keyword evidence="2" id="KW-0732">Signal</keyword>
<dbReference type="Pfam" id="PF04453">
    <property type="entry name" value="LptD"/>
    <property type="match status" value="1"/>
</dbReference>
<name>A0A2W5K3Y5_9GAMM</name>
<feature type="region of interest" description="Disordered" evidence="3">
    <location>
        <begin position="86"/>
        <end position="106"/>
    </location>
</feature>
<dbReference type="InterPro" id="IPR020889">
    <property type="entry name" value="LipoPS_assembly_LptD"/>
</dbReference>
<keyword evidence="2" id="KW-0472">Membrane</keyword>
<evidence type="ECO:0000256" key="1">
    <source>
        <dbReference type="ARBA" id="ARBA00023237"/>
    </source>
</evidence>
<feature type="domain" description="LptD C-terminal" evidence="4">
    <location>
        <begin position="331"/>
        <end position="690"/>
    </location>
</feature>
<dbReference type="GO" id="GO:1990351">
    <property type="term" value="C:transporter complex"/>
    <property type="evidence" value="ECO:0007669"/>
    <property type="project" value="TreeGrafter"/>
</dbReference>